<dbReference type="Proteomes" id="UP001183607">
    <property type="component" value="Unassembled WGS sequence"/>
</dbReference>
<comment type="caution">
    <text evidence="1">The sequence shown here is derived from an EMBL/GenBank/DDBJ whole genome shotgun (WGS) entry which is preliminary data.</text>
</comment>
<protein>
    <submittedName>
        <fullName evidence="1">HAD-IA family hydrolase</fullName>
    </submittedName>
</protein>
<dbReference type="PANTHER" id="PTHR43481">
    <property type="entry name" value="FRUCTOSE-1-PHOSPHATE PHOSPHATASE"/>
    <property type="match status" value="1"/>
</dbReference>
<dbReference type="SFLD" id="SFLDG01129">
    <property type="entry name" value="C1.5:_HAD__Beta-PGM__Phosphata"/>
    <property type="match status" value="1"/>
</dbReference>
<dbReference type="SFLD" id="SFLDS00003">
    <property type="entry name" value="Haloacid_Dehalogenase"/>
    <property type="match status" value="1"/>
</dbReference>
<dbReference type="EMBL" id="JAVRER010000037">
    <property type="protein sequence ID" value="MDT0418045.1"/>
    <property type="molecule type" value="Genomic_DNA"/>
</dbReference>
<dbReference type="NCBIfam" id="TIGR01509">
    <property type="entry name" value="HAD-SF-IA-v3"/>
    <property type="match status" value="1"/>
</dbReference>
<dbReference type="Gene3D" id="3.40.50.1000">
    <property type="entry name" value="HAD superfamily/HAD-like"/>
    <property type="match status" value="1"/>
</dbReference>
<dbReference type="PANTHER" id="PTHR43481:SF4">
    <property type="entry name" value="GLYCEROL-1-PHOSPHATE PHOSPHOHYDROLASE 1-RELATED"/>
    <property type="match status" value="1"/>
</dbReference>
<dbReference type="AlphaFoldDB" id="A0ABD5E9E7"/>
<dbReference type="InterPro" id="IPR036412">
    <property type="entry name" value="HAD-like_sf"/>
</dbReference>
<dbReference type="InterPro" id="IPR006439">
    <property type="entry name" value="HAD-SF_hydro_IA"/>
</dbReference>
<sequence length="230" mass="23118">MRDAPPARAVLLDVDGVLLDSAASHRRVWDTWAIRKGLDPEAVWPLTFGTRPEDTVRAAAPALDAADERRALDALLAAEGDAVPPVPGAGGLLAALEAARVPWALVTSGGRAAVPARFAAAGLPLPRVRVHGEDVVRGKPAPDCYALAAARLGVPPDACVAVEDAPAGAEAARAAGCHVIGLTTAYGADALPAAHTHAASHTEVRAALSALGVLPGPGLNPAKGPASMTG</sequence>
<dbReference type="Pfam" id="PF00702">
    <property type="entry name" value="Hydrolase"/>
    <property type="match status" value="1"/>
</dbReference>
<dbReference type="RefSeq" id="WP_311677401.1">
    <property type="nucleotide sequence ID" value="NZ_JAVRER010000037.1"/>
</dbReference>
<dbReference type="GO" id="GO:0016791">
    <property type="term" value="F:phosphatase activity"/>
    <property type="evidence" value="ECO:0007669"/>
    <property type="project" value="UniProtKB-ARBA"/>
</dbReference>
<accession>A0ABD5E9E7</accession>
<dbReference type="InterPro" id="IPR051806">
    <property type="entry name" value="HAD-like_SPP"/>
</dbReference>
<gene>
    <name evidence="1" type="ORF">RM574_21395</name>
</gene>
<keyword evidence="1" id="KW-0378">Hydrolase</keyword>
<dbReference type="InterPro" id="IPR023214">
    <property type="entry name" value="HAD_sf"/>
</dbReference>
<dbReference type="InterPro" id="IPR023198">
    <property type="entry name" value="PGP-like_dom2"/>
</dbReference>
<evidence type="ECO:0000313" key="1">
    <source>
        <dbReference type="EMBL" id="MDT0418045.1"/>
    </source>
</evidence>
<organism evidence="1 2">
    <name type="scientific">Streptomyces evansiae</name>
    <dbReference type="NCBI Taxonomy" id="3075535"/>
    <lineage>
        <taxon>Bacteria</taxon>
        <taxon>Bacillati</taxon>
        <taxon>Actinomycetota</taxon>
        <taxon>Actinomycetes</taxon>
        <taxon>Kitasatosporales</taxon>
        <taxon>Streptomycetaceae</taxon>
        <taxon>Streptomyces</taxon>
    </lineage>
</organism>
<dbReference type="Gene3D" id="1.10.150.240">
    <property type="entry name" value="Putative phosphatase, domain 2"/>
    <property type="match status" value="1"/>
</dbReference>
<proteinExistence type="predicted"/>
<reference evidence="2" key="1">
    <citation type="submission" date="2023-07" db="EMBL/GenBank/DDBJ databases">
        <title>30 novel species of actinomycetes from the DSMZ collection.</title>
        <authorList>
            <person name="Nouioui I."/>
        </authorList>
    </citation>
    <scope>NUCLEOTIDE SEQUENCE [LARGE SCALE GENOMIC DNA]</scope>
    <source>
        <strain evidence="2">DSM 41982</strain>
    </source>
</reference>
<name>A0ABD5E9E7_9ACTN</name>
<evidence type="ECO:0000313" key="2">
    <source>
        <dbReference type="Proteomes" id="UP001183607"/>
    </source>
</evidence>
<dbReference type="SUPFAM" id="SSF56784">
    <property type="entry name" value="HAD-like"/>
    <property type="match status" value="1"/>
</dbReference>